<reference evidence="3" key="1">
    <citation type="submission" date="2025-08" db="UniProtKB">
        <authorList>
            <consortium name="RefSeq"/>
        </authorList>
    </citation>
    <scope>IDENTIFICATION</scope>
</reference>
<evidence type="ECO:0000313" key="3">
    <source>
        <dbReference type="RefSeq" id="XP_021117023.1"/>
    </source>
</evidence>
<protein>
    <submittedName>
        <fullName evidence="3">Collagen alpha-1(I) chain-like</fullName>
    </submittedName>
</protein>
<dbReference type="Proteomes" id="UP000694906">
    <property type="component" value="Unplaced"/>
</dbReference>
<feature type="region of interest" description="Disordered" evidence="1">
    <location>
        <begin position="229"/>
        <end position="312"/>
    </location>
</feature>
<accession>A0AAX6T9A2</accession>
<sequence>MQNSCEASPRRPRLPGLRPRILAVFPAVRGPDLHGSEGPGRPPAGGGAGVRPELAPALAPRAQAQRGCAPRVPQTGLKVNRAIAGPYYRVKITHRLPQPSVPDNKSPGGSHAFSYKVFCFFLRGRFSLPTPGFSNQIKGSRGGWVTTLKETRPSPWEAGMPSLPRWEMGRGLPGRGRDPGTEDQVGTQAAWKETPPPPRTVGSWPAPGILRKIPEEGLSATARGILCPEAGVWSPEQPEKGEETEASGARGCCSGRTDAGPGTLPQAGSSDPQPAPVWSWAPDPRPGNLGGGRPGGPAATPSRERGPPAAFA</sequence>
<dbReference type="GeneID" id="110350057"/>
<feature type="region of interest" description="Disordered" evidence="1">
    <location>
        <begin position="29"/>
        <end position="52"/>
    </location>
</feature>
<gene>
    <name evidence="3" type="primary">LOC110350057</name>
</gene>
<name>A0AAX6T9A2_HETGA</name>
<evidence type="ECO:0000313" key="2">
    <source>
        <dbReference type="Proteomes" id="UP000694906"/>
    </source>
</evidence>
<keyword evidence="2" id="KW-1185">Reference proteome</keyword>
<feature type="region of interest" description="Disordered" evidence="1">
    <location>
        <begin position="171"/>
        <end position="205"/>
    </location>
</feature>
<dbReference type="AlphaFoldDB" id="A0AAX6T9A2"/>
<proteinExistence type="predicted"/>
<evidence type="ECO:0000256" key="1">
    <source>
        <dbReference type="SAM" id="MobiDB-lite"/>
    </source>
</evidence>
<organism evidence="2 3">
    <name type="scientific">Heterocephalus glaber</name>
    <name type="common">Naked mole rat</name>
    <dbReference type="NCBI Taxonomy" id="10181"/>
    <lineage>
        <taxon>Eukaryota</taxon>
        <taxon>Metazoa</taxon>
        <taxon>Chordata</taxon>
        <taxon>Craniata</taxon>
        <taxon>Vertebrata</taxon>
        <taxon>Euteleostomi</taxon>
        <taxon>Mammalia</taxon>
        <taxon>Eutheria</taxon>
        <taxon>Euarchontoglires</taxon>
        <taxon>Glires</taxon>
        <taxon>Rodentia</taxon>
        <taxon>Hystricomorpha</taxon>
        <taxon>Bathyergidae</taxon>
        <taxon>Heterocephalus</taxon>
    </lineage>
</organism>
<dbReference type="RefSeq" id="XP_021117023.1">
    <property type="nucleotide sequence ID" value="XM_021261364.1"/>
</dbReference>